<dbReference type="AlphaFoldDB" id="A0A2R6NH92"/>
<evidence type="ECO:0000256" key="1">
    <source>
        <dbReference type="PROSITE-ProRule" id="PRU00283"/>
    </source>
</evidence>
<dbReference type="GO" id="GO:0005871">
    <property type="term" value="C:kinesin complex"/>
    <property type="evidence" value="ECO:0007669"/>
    <property type="project" value="TreeGrafter"/>
</dbReference>
<dbReference type="GO" id="GO:0005874">
    <property type="term" value="C:microtubule"/>
    <property type="evidence" value="ECO:0007669"/>
    <property type="project" value="TreeGrafter"/>
</dbReference>
<feature type="domain" description="Kinesin motor" evidence="3">
    <location>
        <begin position="56"/>
        <end position="248"/>
    </location>
</feature>
<dbReference type="Pfam" id="PF00225">
    <property type="entry name" value="Kinesin"/>
    <property type="match status" value="2"/>
</dbReference>
<dbReference type="InterPro" id="IPR027640">
    <property type="entry name" value="Kinesin-like_fam"/>
</dbReference>
<evidence type="ECO:0000259" key="3">
    <source>
        <dbReference type="PROSITE" id="PS50067"/>
    </source>
</evidence>
<gene>
    <name evidence="4" type="ORF">PHLCEN_2v12423</name>
</gene>
<protein>
    <recommendedName>
        <fullName evidence="3">Kinesin motor domain-containing protein</fullName>
    </recommendedName>
</protein>
<dbReference type="GO" id="GO:0007018">
    <property type="term" value="P:microtubule-based movement"/>
    <property type="evidence" value="ECO:0007669"/>
    <property type="project" value="InterPro"/>
</dbReference>
<dbReference type="OrthoDB" id="3176171at2759"/>
<feature type="compositionally biased region" description="Basic and acidic residues" evidence="2">
    <location>
        <begin position="70"/>
        <end position="90"/>
    </location>
</feature>
<keyword evidence="1" id="KW-0067">ATP-binding</keyword>
<dbReference type="SUPFAM" id="SSF52540">
    <property type="entry name" value="P-loop containing nucleoside triphosphate hydrolases"/>
    <property type="match status" value="1"/>
</dbReference>
<proteinExistence type="inferred from homology"/>
<dbReference type="GO" id="GO:0008017">
    <property type="term" value="F:microtubule binding"/>
    <property type="evidence" value="ECO:0007669"/>
    <property type="project" value="InterPro"/>
</dbReference>
<sequence>MASSAALTTTHLPVLRSQLEEWREKQSAISGFSTSLSDIADNSLNSKDARDTASKDVVVAFRTRPPLEHEAEEKFKAYETKDTPEQDRTEASSGPATTEGSCKVEFCPGITVASAEPGTFIAHVPGLKMISLALSSGTACILAYGQTGSGKTYTMEALEYRIARDLFVIAERIGKSFVDAERHADTAGQEAGHGASGANIFEFSVTFLELLGKRAVDLLEPVDGLVLDNQGNPIRKEIPIHEDKNGDVRPRLISHIFKSSEELQELITNALAHSLAGSERYEDSKGHDKQRMLESRDNNNSLMNLKECVRAKAKMANEEGFVHIPWRSNKLTMLLKPKGPAPYSPADPRTWNHEQTVTWFTKQFTQRTRARQLNSYNLRQTEAEKKGKKLNPYDPTAPITLPVAIEKLCPDGMTGKHFGRFYTTEFIQRCLEVGHVDGEITVDVLKNIAAEVIGVLYYLILTAKTKARNDIMKSRKTLALEVYGEFILFFHGSPKENSIDEWDFVGESPIESIPGTDVKLAYLIIDRPPYTTLREYTNEQFLVVSQTLGSAWYTARNLAVSNAREQGTDMQDAEVMAIVEMMEEFYKPSSDADERNA</sequence>
<dbReference type="PROSITE" id="PS50067">
    <property type="entry name" value="KINESIN_MOTOR_2"/>
    <property type="match status" value="1"/>
</dbReference>
<feature type="binding site" evidence="1">
    <location>
        <begin position="145"/>
        <end position="152"/>
    </location>
    <ligand>
        <name>ATP</name>
        <dbReference type="ChEBI" id="CHEBI:30616"/>
    </ligand>
</feature>
<dbReference type="PANTHER" id="PTHR24115">
    <property type="entry name" value="KINESIN-RELATED"/>
    <property type="match status" value="1"/>
</dbReference>
<dbReference type="Gene3D" id="3.40.850.10">
    <property type="entry name" value="Kinesin motor domain"/>
    <property type="match status" value="2"/>
</dbReference>
<reference evidence="4 5" key="1">
    <citation type="submission" date="2018-02" db="EMBL/GenBank/DDBJ databases">
        <title>Genome sequence of the basidiomycete white-rot fungus Phlebia centrifuga.</title>
        <authorList>
            <person name="Granchi Z."/>
            <person name="Peng M."/>
            <person name="de Vries R.P."/>
            <person name="Hilden K."/>
            <person name="Makela M.R."/>
            <person name="Grigoriev I."/>
            <person name="Riley R."/>
        </authorList>
    </citation>
    <scope>NUCLEOTIDE SEQUENCE [LARGE SCALE GENOMIC DNA]</scope>
    <source>
        <strain evidence="4 5">FBCC195</strain>
    </source>
</reference>
<keyword evidence="5" id="KW-1185">Reference proteome</keyword>
<feature type="region of interest" description="Disordered" evidence="2">
    <location>
        <begin position="70"/>
        <end position="100"/>
    </location>
</feature>
<dbReference type="EMBL" id="MLYV02001247">
    <property type="protein sequence ID" value="PSR71719.1"/>
    <property type="molecule type" value="Genomic_DNA"/>
</dbReference>
<keyword evidence="1" id="KW-0505">Motor protein</keyword>
<dbReference type="PRINTS" id="PR00380">
    <property type="entry name" value="KINESINHEAVY"/>
</dbReference>
<evidence type="ECO:0000313" key="4">
    <source>
        <dbReference type="EMBL" id="PSR71719.1"/>
    </source>
</evidence>
<accession>A0A2R6NH92</accession>
<feature type="compositionally biased region" description="Polar residues" evidence="2">
    <location>
        <begin position="91"/>
        <end position="100"/>
    </location>
</feature>
<dbReference type="STRING" id="98765.A0A2R6NH92"/>
<dbReference type="InterPro" id="IPR001752">
    <property type="entry name" value="Kinesin_motor_dom"/>
</dbReference>
<dbReference type="InterPro" id="IPR027417">
    <property type="entry name" value="P-loop_NTPase"/>
</dbReference>
<name>A0A2R6NH92_9APHY</name>
<evidence type="ECO:0000256" key="2">
    <source>
        <dbReference type="SAM" id="MobiDB-lite"/>
    </source>
</evidence>
<dbReference type="GO" id="GO:0016887">
    <property type="term" value="F:ATP hydrolysis activity"/>
    <property type="evidence" value="ECO:0007669"/>
    <property type="project" value="TreeGrafter"/>
</dbReference>
<keyword evidence="1" id="KW-0547">Nucleotide-binding</keyword>
<evidence type="ECO:0000313" key="5">
    <source>
        <dbReference type="Proteomes" id="UP000186601"/>
    </source>
</evidence>
<comment type="similarity">
    <text evidence="1">Belongs to the TRAFAC class myosin-kinesin ATPase superfamily. Kinesin family.</text>
</comment>
<comment type="caution">
    <text evidence="4">The sequence shown here is derived from an EMBL/GenBank/DDBJ whole genome shotgun (WGS) entry which is preliminary data.</text>
</comment>
<dbReference type="GO" id="GO:0005524">
    <property type="term" value="F:ATP binding"/>
    <property type="evidence" value="ECO:0007669"/>
    <property type="project" value="UniProtKB-UniRule"/>
</dbReference>
<dbReference type="SMART" id="SM00129">
    <property type="entry name" value="KISc"/>
    <property type="match status" value="1"/>
</dbReference>
<dbReference type="Proteomes" id="UP000186601">
    <property type="component" value="Unassembled WGS sequence"/>
</dbReference>
<dbReference type="GO" id="GO:0003777">
    <property type="term" value="F:microtubule motor activity"/>
    <property type="evidence" value="ECO:0007669"/>
    <property type="project" value="InterPro"/>
</dbReference>
<dbReference type="InterPro" id="IPR036961">
    <property type="entry name" value="Kinesin_motor_dom_sf"/>
</dbReference>
<organism evidence="4 5">
    <name type="scientific">Hermanssonia centrifuga</name>
    <dbReference type="NCBI Taxonomy" id="98765"/>
    <lineage>
        <taxon>Eukaryota</taxon>
        <taxon>Fungi</taxon>
        <taxon>Dikarya</taxon>
        <taxon>Basidiomycota</taxon>
        <taxon>Agaricomycotina</taxon>
        <taxon>Agaricomycetes</taxon>
        <taxon>Polyporales</taxon>
        <taxon>Meruliaceae</taxon>
        <taxon>Hermanssonia</taxon>
    </lineage>
</organism>